<keyword evidence="4" id="KW-1185">Reference proteome</keyword>
<dbReference type="InterPro" id="IPR041635">
    <property type="entry name" value="Type_ISP_LLaBIII_C"/>
</dbReference>
<dbReference type="GO" id="GO:0032259">
    <property type="term" value="P:methylation"/>
    <property type="evidence" value="ECO:0007669"/>
    <property type="project" value="InterPro"/>
</dbReference>
<dbReference type="InterPro" id="IPR011856">
    <property type="entry name" value="tRNA_endonuc-like_dom_sf"/>
</dbReference>
<dbReference type="Gene3D" id="3.40.1350.10">
    <property type="match status" value="1"/>
</dbReference>
<evidence type="ECO:0000313" key="4">
    <source>
        <dbReference type="Proteomes" id="UP000187085"/>
    </source>
</evidence>
<dbReference type="SMART" id="SM00490">
    <property type="entry name" value="HELICc"/>
    <property type="match status" value="1"/>
</dbReference>
<dbReference type="Proteomes" id="UP000187085">
    <property type="component" value="Unassembled WGS sequence"/>
</dbReference>
<dbReference type="InterPro" id="IPR002052">
    <property type="entry name" value="DNA_methylase_N6_adenine_CS"/>
</dbReference>
<feature type="domain" description="Helicase ATP-binding" evidence="2">
    <location>
        <begin position="180"/>
        <end position="382"/>
    </location>
</feature>
<dbReference type="InterPro" id="IPR011335">
    <property type="entry name" value="Restrct_endonuc-II-like"/>
</dbReference>
<dbReference type="GO" id="GO:0016787">
    <property type="term" value="F:hydrolase activity"/>
    <property type="evidence" value="ECO:0007669"/>
    <property type="project" value="InterPro"/>
</dbReference>
<dbReference type="GO" id="GO:0003677">
    <property type="term" value="F:DNA binding"/>
    <property type="evidence" value="ECO:0007669"/>
    <property type="project" value="InterPro"/>
</dbReference>
<organism evidence="3 4">
    <name type="scientific">Tersicoccus phoenicis</name>
    <dbReference type="NCBI Taxonomy" id="554083"/>
    <lineage>
        <taxon>Bacteria</taxon>
        <taxon>Bacillati</taxon>
        <taxon>Actinomycetota</taxon>
        <taxon>Actinomycetes</taxon>
        <taxon>Micrococcales</taxon>
        <taxon>Micrococcaceae</taxon>
        <taxon>Tersicoccus</taxon>
    </lineage>
</organism>
<dbReference type="PANTHER" id="PTHR47396:SF1">
    <property type="entry name" value="ATP-DEPENDENT HELICASE IRC3-RELATED"/>
    <property type="match status" value="1"/>
</dbReference>
<dbReference type="InterPro" id="IPR039442">
    <property type="entry name" value="Mrr-like_dom"/>
</dbReference>
<dbReference type="Pfam" id="PF18135">
    <property type="entry name" value="Type_ISP_C"/>
    <property type="match status" value="1"/>
</dbReference>
<dbReference type="Gene3D" id="3.40.50.300">
    <property type="entry name" value="P-loop containing nucleotide triphosphate hydrolases"/>
    <property type="match status" value="2"/>
</dbReference>
<dbReference type="InterPro" id="IPR027417">
    <property type="entry name" value="P-loop_NTPase"/>
</dbReference>
<sequence length="1657" mass="182379">MGAVTIEHLLDHITFDSTSEAEKGARFERLIQAYLATASDYQGRFGAVWLWNEWPGRQGSDEGIDLVAEDLVNGGLCAVQCKFYDPAHTLQKSDIDSFFTASGKEGFTSRLIVSTSQRWSSKAEAALQSQQVTTQRIGLADLLQSNIDWSRYDPARPAELTLENRKRLHPHQVEAVDQVFAGFAGHPRGKLIMACGTGKTFTSLRIAERVATENKAARTAVLFLVPSIALLNQSLREWKREAEIPFRAFAVCSDTKVGKRRDDEDIATHDLAHPATTDAGRLVQQWQHVSENDAFTVVFSTYQSADVVARAAADLGLTFDLVVCDEAHRTTGVTLAGDDESAFVKVHGDAFLPAARRLYMTATPRIYGPDAKKKAEEGAVTIADMGDEALFGPEFHRLGFGEAVKRDLLSDYKVVVLTVDERYIARNLQSALSADGELNLDDAARIVGCWNGLAKRFDDGAGPGAGAGGRDEGGAGASPVPMRRAVAFAANINASKKLARTFGTVASDHVESLTRITEDDTDDDVARLRVEVDHVDGTMNALVRGDKLAWLQEGPAGQNECRVLSNARCLSEGVDVPALDAVMFLSARKSQVDVVQSVGRVMRKAEGKDYGYIILPVVVPAGSDPVTALNTSKNFDVVWEVLRALRAHDERFQATINHLELNKNKPGQLITAHVGGDDDGGRGASSSRGGDGQTVIDLTQLGDWQNALYAKIVQKVGQRRYWDTWAGDIARIAGHHIERIRGILADPASNAASEFDAFLAGLRGNLNEGITAEQAVEMLAQHLITKPVFEALFDSDEFTTHNPVARTMEGMLAVLDEHRLASETETLERFYESVRDRVRGIDNAAGRQRVIVELYDKFFAKAFKKTVDKLGIVYTPVEIVDFILHSADWALREHFGRGLTDEGVHVLDGFTGTGTFLTRLLQSGLISPHDLARKYATELHANEILLLAYYIAAVNIETVYQEAAAEQLGDAGYRPFEGLVLADTFQMYEDGDQDDLGVFVENNERVVRQRSLPITVVVGNPPYSSGQDSANDDNANEKYEHLDAAIRDTYAARSTATNKNSLYDSYIRAVKWASIRIRDRGVVAFVTNGGWLDSNTADGMRTSLAEEFSAIHVFNLRGNGRIAGEAGSREGRPVFEFGGWRADGSEIRNSTGGSRATIAIFLLVKDPAASGPATVHYTEVADYLTARQKLDQVSEAVSFAGLEAATITPNEHGDWLKQRSDDFGSFLPLGNKDAGRALFSVFSAGLQSNRDAWVYNFSHEELADDVTRHIDQYNAEVRRWRAEGQRGDDRLTQGWVNTDPTRLSWSRSLRGSLRRGTQGVFRPEAIVPSVYRPYTKHRLYFDRLLNHERSQLPHLFPTAAHPNVGFYALNPGAEKPFSVLMVDQVPDLALYGSNAGQFFARWHYEKADVGDGTLFAAHDEDAVVVDGYRRIDNITDAGLAHFRDAYGESITKDDGFFYTYGLLHAPDYRQAYAADLKKMLPRIPLVDDPWPFIDAGRRLSDLHVGYEQVQPYPLGGLDGQPGPGVDPYDFYRVQKMTFARPTPEQKAAGEKKDRSAVVVNPHLTLTGIPEEVHRYLLGARTAVEWILERYQVKTDKASGIVNDPNDWSREVGDPRYIVDLLARVVTVSVETVRIVESLPPLAVLAAGTVANEPAGIA</sequence>
<dbReference type="SUPFAM" id="SSF52980">
    <property type="entry name" value="Restriction endonuclease-like"/>
    <property type="match status" value="1"/>
</dbReference>
<accession>A0A1R1LB81</accession>
<dbReference type="CDD" id="cd18785">
    <property type="entry name" value="SF2_C"/>
    <property type="match status" value="1"/>
</dbReference>
<dbReference type="PANTHER" id="PTHR47396">
    <property type="entry name" value="TYPE I RESTRICTION ENZYME ECOKI R PROTEIN"/>
    <property type="match status" value="1"/>
</dbReference>
<dbReference type="CDD" id="cd22333">
    <property type="entry name" value="LlaBIII_nuclease-like"/>
    <property type="match status" value="1"/>
</dbReference>
<proteinExistence type="predicted"/>
<dbReference type="OrthoDB" id="9776021at2"/>
<dbReference type="PROSITE" id="PS00092">
    <property type="entry name" value="N6_MTASE"/>
    <property type="match status" value="1"/>
</dbReference>
<dbReference type="PROSITE" id="PS51192">
    <property type="entry name" value="HELICASE_ATP_BIND_1"/>
    <property type="match status" value="1"/>
</dbReference>
<dbReference type="InterPro" id="IPR014001">
    <property type="entry name" value="Helicase_ATP-bd"/>
</dbReference>
<evidence type="ECO:0000256" key="1">
    <source>
        <dbReference type="SAM" id="MobiDB-lite"/>
    </source>
</evidence>
<reference evidence="3 4" key="1">
    <citation type="submission" date="2016-12" db="EMBL/GenBank/DDBJ databases">
        <title>Draft genome of Tersicoccus phoenicis 1P05MA.</title>
        <authorList>
            <person name="Nakajima Y."/>
            <person name="Yoshizawa S."/>
            <person name="Nakamura K."/>
            <person name="Ogura Y."/>
            <person name="Hayashi T."/>
            <person name="Kogure K."/>
        </authorList>
    </citation>
    <scope>NUCLEOTIDE SEQUENCE [LARGE SCALE GENOMIC DNA]</scope>
    <source>
        <strain evidence="3 4">1p05MA</strain>
    </source>
</reference>
<dbReference type="GO" id="GO:0008168">
    <property type="term" value="F:methyltransferase activity"/>
    <property type="evidence" value="ECO:0007669"/>
    <property type="project" value="InterPro"/>
</dbReference>
<dbReference type="Gene3D" id="3.40.50.150">
    <property type="entry name" value="Vaccinia Virus protein VP39"/>
    <property type="match status" value="1"/>
</dbReference>
<dbReference type="SUPFAM" id="SSF52540">
    <property type="entry name" value="P-loop containing nucleoside triphosphate hydrolases"/>
    <property type="match status" value="2"/>
</dbReference>
<dbReference type="InterPro" id="IPR053980">
    <property type="entry name" value="ISP_coupler"/>
</dbReference>
<dbReference type="SUPFAM" id="SSF53335">
    <property type="entry name" value="S-adenosyl-L-methionine-dependent methyltransferases"/>
    <property type="match status" value="1"/>
</dbReference>
<dbReference type="Pfam" id="PF22240">
    <property type="entry name" value="ISP_coupler"/>
    <property type="match status" value="1"/>
</dbReference>
<evidence type="ECO:0000313" key="3">
    <source>
        <dbReference type="EMBL" id="OMH24801.1"/>
    </source>
</evidence>
<feature type="region of interest" description="Disordered" evidence="1">
    <location>
        <begin position="672"/>
        <end position="691"/>
    </location>
</feature>
<dbReference type="PRINTS" id="PR00507">
    <property type="entry name" value="N12N6MTFRASE"/>
</dbReference>
<dbReference type="InterPro" id="IPR029063">
    <property type="entry name" value="SAM-dependent_MTases_sf"/>
</dbReference>
<dbReference type="InterPro" id="IPR001650">
    <property type="entry name" value="Helicase_C-like"/>
</dbReference>
<gene>
    <name evidence="3" type="ORF">BKD30_07255</name>
</gene>
<dbReference type="InterPro" id="IPR006935">
    <property type="entry name" value="Helicase/UvrB_N"/>
</dbReference>
<dbReference type="RefSeq" id="WP_076703577.1">
    <property type="nucleotide sequence ID" value="NZ_MRDE01000046.1"/>
</dbReference>
<comment type="caution">
    <text evidence="3">The sequence shown here is derived from an EMBL/GenBank/DDBJ whole genome shotgun (WGS) entry which is preliminary data.</text>
</comment>
<dbReference type="EMBL" id="MRDE01000046">
    <property type="protein sequence ID" value="OMH24801.1"/>
    <property type="molecule type" value="Genomic_DNA"/>
</dbReference>
<dbReference type="SMART" id="SM00487">
    <property type="entry name" value="DEXDc"/>
    <property type="match status" value="1"/>
</dbReference>
<dbReference type="Pfam" id="PF04851">
    <property type="entry name" value="ResIII"/>
    <property type="match status" value="1"/>
</dbReference>
<dbReference type="GO" id="GO:0005829">
    <property type="term" value="C:cytosol"/>
    <property type="evidence" value="ECO:0007669"/>
    <property type="project" value="TreeGrafter"/>
</dbReference>
<dbReference type="GO" id="GO:0005524">
    <property type="term" value="F:ATP binding"/>
    <property type="evidence" value="ECO:0007669"/>
    <property type="project" value="InterPro"/>
</dbReference>
<evidence type="ECO:0000259" key="2">
    <source>
        <dbReference type="PROSITE" id="PS51192"/>
    </source>
</evidence>
<dbReference type="InterPro" id="IPR050742">
    <property type="entry name" value="Helicase_Restrict-Modif_Enz"/>
</dbReference>
<protein>
    <submittedName>
        <fullName evidence="3">Damage-inducible protein</fullName>
    </submittedName>
</protein>
<dbReference type="REBASE" id="195106">
    <property type="entry name" value="Tph30849ORF7255P"/>
</dbReference>
<dbReference type="Pfam" id="PF00271">
    <property type="entry name" value="Helicase_C"/>
    <property type="match status" value="1"/>
</dbReference>
<name>A0A1R1LB81_9MICC</name>
<dbReference type="Pfam" id="PF13156">
    <property type="entry name" value="Mrr_cat_2"/>
    <property type="match status" value="1"/>
</dbReference>